<evidence type="ECO:0000256" key="1">
    <source>
        <dbReference type="ARBA" id="ARBA00022737"/>
    </source>
</evidence>
<dbReference type="Gene3D" id="3.40.30.10">
    <property type="entry name" value="Glutaredoxin"/>
    <property type="match status" value="1"/>
</dbReference>
<proteinExistence type="predicted"/>
<dbReference type="Pfam" id="PF13905">
    <property type="entry name" value="Thioredoxin_8"/>
    <property type="match status" value="1"/>
</dbReference>
<keyword evidence="6" id="KW-1185">Reference proteome</keyword>
<dbReference type="InterPro" id="IPR045302">
    <property type="entry name" value="NHL2_NHL_rpt_dom"/>
</dbReference>
<comment type="caution">
    <text evidence="5">The sequence shown here is derived from an EMBL/GenBank/DDBJ whole genome shotgun (WGS) entry which is preliminary data.</text>
</comment>
<dbReference type="Proteomes" id="UP001165090">
    <property type="component" value="Unassembled WGS sequence"/>
</dbReference>
<reference evidence="5 6" key="1">
    <citation type="journal article" date="2023" name="IScience">
        <title>Expanded male sex-determining region conserved during the evolution of homothallism in the green alga Volvox.</title>
        <authorList>
            <person name="Yamamoto K."/>
            <person name="Matsuzaki R."/>
            <person name="Mahakham W."/>
            <person name="Heman W."/>
            <person name="Sekimoto H."/>
            <person name="Kawachi M."/>
            <person name="Minakuchi Y."/>
            <person name="Toyoda A."/>
            <person name="Nozaki H."/>
        </authorList>
    </citation>
    <scope>NUCLEOTIDE SEQUENCE [LARGE SCALE GENOMIC DNA]</scope>
    <source>
        <strain evidence="5 6">NIES-4468</strain>
    </source>
</reference>
<organism evidence="5 6">
    <name type="scientific">Volvox africanus</name>
    <dbReference type="NCBI Taxonomy" id="51714"/>
    <lineage>
        <taxon>Eukaryota</taxon>
        <taxon>Viridiplantae</taxon>
        <taxon>Chlorophyta</taxon>
        <taxon>core chlorophytes</taxon>
        <taxon>Chlorophyceae</taxon>
        <taxon>CS clade</taxon>
        <taxon>Chlamydomonadales</taxon>
        <taxon>Volvocaceae</taxon>
        <taxon>Volvox</taxon>
    </lineage>
</organism>
<keyword evidence="1" id="KW-0677">Repeat</keyword>
<dbReference type="InterPro" id="IPR013766">
    <property type="entry name" value="Thioredoxin_domain"/>
</dbReference>
<feature type="repeat" description="NHL" evidence="2">
    <location>
        <begin position="728"/>
        <end position="759"/>
    </location>
</feature>
<dbReference type="PROSITE" id="PS51352">
    <property type="entry name" value="THIOREDOXIN_2"/>
    <property type="match status" value="1"/>
</dbReference>
<evidence type="ECO:0000256" key="2">
    <source>
        <dbReference type="PROSITE-ProRule" id="PRU00504"/>
    </source>
</evidence>
<evidence type="ECO:0000313" key="6">
    <source>
        <dbReference type="Proteomes" id="UP001165090"/>
    </source>
</evidence>
<gene>
    <name evidence="5" type="ORF">VaNZ11_004439</name>
</gene>
<dbReference type="CDD" id="cd14951">
    <property type="entry name" value="NHL-2_like"/>
    <property type="match status" value="1"/>
</dbReference>
<feature type="compositionally biased region" description="Low complexity" evidence="3">
    <location>
        <begin position="119"/>
        <end position="132"/>
    </location>
</feature>
<dbReference type="InterPro" id="IPR036249">
    <property type="entry name" value="Thioredoxin-like_sf"/>
</dbReference>
<dbReference type="Gene3D" id="2.120.10.30">
    <property type="entry name" value="TolB, C-terminal domain"/>
    <property type="match status" value="3"/>
</dbReference>
<evidence type="ECO:0000313" key="5">
    <source>
        <dbReference type="EMBL" id="GLI61915.1"/>
    </source>
</evidence>
<dbReference type="PROSITE" id="PS51125">
    <property type="entry name" value="NHL"/>
    <property type="match status" value="1"/>
</dbReference>
<dbReference type="PANTHER" id="PTHR46388:SF2">
    <property type="entry name" value="NHL REPEAT-CONTAINING PROTEIN 2"/>
    <property type="match status" value="1"/>
</dbReference>
<sequence>INNIICFLWARNICSFNFTPWWLIKYCVAVDAASKKPLTTRTDSVFIDRIHTYHLYEFYSYLHLAKIMQHNMLAPGQPTACRAAPSLPFIYKVNRSNLPFQKCRSAPEERPGGAPPGPTAIASTTSSIAGSPHDSPEPASTSPSTQTEKPVSAPTLSSITGSSDNRIEQGWLNQPFLLPAGYRTTRRDLLKLTSLAGAAGCLYVAASRAKAMSFASPQALINALVPPPAPKPLEEGTDRVSAFKRYIADLERRGGGREVPEFPTGSDWLNSAPLRLSDPSSTRGSLAGRVVVLDFWTYCCINCIHVLPDLAQLENQFAGAPVTVVGVHSAKFDNEKDSSAIRAAILRYDISHPVVNDRSMSVWAALGVSSWPTLAVVSPRGRLIAMLSGEGHRQDLEDLITAALQYYGEKGQLDGSTPLPLALERNKMQPGAAASPLRYPGKIASDVAGGRLFISDSNNHRILVTDLNGRFIEQIGGNGPALRDGSFDSTALNRPQGLTFSPRRNQLYVADTENHAVRCCDLVAKTVVTLAGNGNKGRDYRGGRGGSAQPLNSPWDVELDASEDYLYIALAGQHQIWDLELSSGTAALFSGSGAERNQNGPTPFTTSWAQPSGLSLGGDGSGLMYVADSESSTVRVVDLGSGGSSLKVGGDPLFSDNLFRFGDKDGFGPEALLQHPLAVLSSQNGSVVYVADSYNHRIKALNPSTNEIVTLAGSGTAGFRDGVGMEAQFSEPAGLCLGPDGTVFVADTNNSAVRILDPVTGRVSTLALTGVPEPRVDPLAAIASGAAAPLAVPAGFQLVRAQYPLAVGTSGNSLNITVRLPVGYHLTAGAGSSYYCQVLAAVPAADATAVIVRPSSGQLPDTMEPSVTLAVSLSSSSGLGGGGRGDDGRLLLRVLAKVYYCQQNDVCLFEQICFEVPLDLGATRGASTVALRYDVVPAVQPAFVLQ</sequence>
<feature type="domain" description="Thioredoxin" evidence="4">
    <location>
        <begin position="253"/>
        <end position="405"/>
    </location>
</feature>
<protein>
    <recommendedName>
        <fullName evidence="4">Thioredoxin domain-containing protein</fullName>
    </recommendedName>
</protein>
<dbReference type="SUPFAM" id="SSF101898">
    <property type="entry name" value="NHL repeat"/>
    <property type="match status" value="1"/>
</dbReference>
<dbReference type="EMBL" id="BSDZ01000011">
    <property type="protein sequence ID" value="GLI61915.1"/>
    <property type="molecule type" value="Genomic_DNA"/>
</dbReference>
<feature type="non-terminal residue" evidence="5">
    <location>
        <position position="1"/>
    </location>
</feature>
<evidence type="ECO:0000259" key="4">
    <source>
        <dbReference type="PROSITE" id="PS51352"/>
    </source>
</evidence>
<dbReference type="InterPro" id="IPR011042">
    <property type="entry name" value="6-blade_b-propeller_TolB-like"/>
</dbReference>
<dbReference type="InterPro" id="IPR001258">
    <property type="entry name" value="NHL_repeat"/>
</dbReference>
<dbReference type="SUPFAM" id="SSF52833">
    <property type="entry name" value="Thioredoxin-like"/>
    <property type="match status" value="1"/>
</dbReference>
<feature type="region of interest" description="Disordered" evidence="3">
    <location>
        <begin position="103"/>
        <end position="165"/>
    </location>
</feature>
<dbReference type="InterPro" id="IPR012336">
    <property type="entry name" value="Thioredoxin-like_fold"/>
</dbReference>
<dbReference type="Pfam" id="PF01436">
    <property type="entry name" value="NHL"/>
    <property type="match status" value="3"/>
</dbReference>
<name>A0ABQ5RWD4_9CHLO</name>
<dbReference type="PANTHER" id="PTHR46388">
    <property type="entry name" value="NHL REPEAT-CONTAINING PROTEIN 2"/>
    <property type="match status" value="1"/>
</dbReference>
<feature type="compositionally biased region" description="Polar residues" evidence="3">
    <location>
        <begin position="138"/>
        <end position="164"/>
    </location>
</feature>
<evidence type="ECO:0000256" key="3">
    <source>
        <dbReference type="SAM" id="MobiDB-lite"/>
    </source>
</evidence>
<accession>A0ABQ5RWD4</accession>